<comment type="subcellular location">
    <subcellularLocation>
        <location evidence="6">Cell membrane</location>
        <topology evidence="6">Multi-pass membrane protein</topology>
    </subcellularLocation>
    <subcellularLocation>
        <location evidence="1">Membrane</location>
        <topology evidence="1">Multi-pass membrane protein</topology>
    </subcellularLocation>
</comment>
<dbReference type="InterPro" id="IPR000412">
    <property type="entry name" value="ABC_2_transport"/>
</dbReference>
<keyword evidence="4 6" id="KW-0472">Membrane</keyword>
<feature type="transmembrane region" description="Helical" evidence="6">
    <location>
        <begin position="186"/>
        <end position="206"/>
    </location>
</feature>
<feature type="transmembrane region" description="Helical" evidence="6">
    <location>
        <begin position="119"/>
        <end position="145"/>
    </location>
</feature>
<feature type="transmembrane region" description="Helical" evidence="6">
    <location>
        <begin position="76"/>
        <end position="98"/>
    </location>
</feature>
<comment type="similarity">
    <text evidence="6">Belongs to the ABC-2 integral membrane protein family.</text>
</comment>
<dbReference type="PANTHER" id="PTHR43229:SF2">
    <property type="entry name" value="NODULATION PROTEIN J"/>
    <property type="match status" value="1"/>
</dbReference>
<feature type="domain" description="ABC transmembrane type-2" evidence="7">
    <location>
        <begin position="40"/>
        <end position="279"/>
    </location>
</feature>
<keyword evidence="2 6" id="KW-0812">Transmembrane</keyword>
<sequence>MTATTTAIIRPSLREKLEIVATDSTTIAKRGIIKIKRVPDVLIFSTLSPIMFVLLFAYIFGAVIDVPGLSGGYREFLIAGIFAQTVVFGSTFTGLALAEDMQKGIIDRFRSLPMAPSSVLIGRTVSDVVINVVSLVVMSLTGLAVGWRIRGSFLDAVLAYVLLLLFAYSLSWVMAVVGLLVRTPEVFNNASFMVIFPLTFIANTFVPSEKLPTVLRQIAEWNPVSAVTQATRDLFGNTSPLAPPPDSWSMRHPVLTTLVWVVIILAVFVPLAVRQYKRTVSR</sequence>
<protein>
    <recommendedName>
        <fullName evidence="6">Transport permease protein</fullName>
    </recommendedName>
</protein>
<feature type="transmembrane region" description="Helical" evidence="6">
    <location>
        <begin position="157"/>
        <end position="181"/>
    </location>
</feature>
<dbReference type="PROSITE" id="PS51012">
    <property type="entry name" value="ABC_TM2"/>
    <property type="match status" value="1"/>
</dbReference>
<dbReference type="InterPro" id="IPR047817">
    <property type="entry name" value="ABC2_TM_bact-type"/>
</dbReference>
<proteinExistence type="inferred from homology"/>
<dbReference type="PIRSF" id="PIRSF006648">
    <property type="entry name" value="DrrB"/>
    <property type="match status" value="1"/>
</dbReference>
<evidence type="ECO:0000256" key="1">
    <source>
        <dbReference type="ARBA" id="ARBA00004141"/>
    </source>
</evidence>
<dbReference type="EMBL" id="BAABJM010000001">
    <property type="protein sequence ID" value="GAA5046599.1"/>
    <property type="molecule type" value="Genomic_DNA"/>
</dbReference>
<dbReference type="Pfam" id="PF01061">
    <property type="entry name" value="ABC2_membrane"/>
    <property type="match status" value="1"/>
</dbReference>
<evidence type="ECO:0000313" key="8">
    <source>
        <dbReference type="EMBL" id="GAA5046599.1"/>
    </source>
</evidence>
<evidence type="ECO:0000256" key="2">
    <source>
        <dbReference type="ARBA" id="ARBA00022692"/>
    </source>
</evidence>
<keyword evidence="6" id="KW-0813">Transport</keyword>
<keyword evidence="6" id="KW-1003">Cell membrane</keyword>
<dbReference type="RefSeq" id="WP_345494029.1">
    <property type="nucleotide sequence ID" value="NZ_BAABJM010000001.1"/>
</dbReference>
<keyword evidence="9" id="KW-1185">Reference proteome</keyword>
<evidence type="ECO:0000256" key="4">
    <source>
        <dbReference type="ARBA" id="ARBA00023136"/>
    </source>
</evidence>
<dbReference type="PANTHER" id="PTHR43229">
    <property type="entry name" value="NODULATION PROTEIN J"/>
    <property type="match status" value="1"/>
</dbReference>
<dbReference type="PRINTS" id="PR00164">
    <property type="entry name" value="ABC2TRNSPORT"/>
</dbReference>
<feature type="transmembrane region" description="Helical" evidence="6">
    <location>
        <begin position="254"/>
        <end position="273"/>
    </location>
</feature>
<keyword evidence="5" id="KW-0046">Antibiotic resistance</keyword>
<reference evidence="9" key="1">
    <citation type="journal article" date="2019" name="Int. J. Syst. Evol. Microbiol.">
        <title>The Global Catalogue of Microorganisms (GCM) 10K type strain sequencing project: providing services to taxonomists for standard genome sequencing and annotation.</title>
        <authorList>
            <consortium name="The Broad Institute Genomics Platform"/>
            <consortium name="The Broad Institute Genome Sequencing Center for Infectious Disease"/>
            <person name="Wu L."/>
            <person name="Ma J."/>
        </authorList>
    </citation>
    <scope>NUCLEOTIDE SEQUENCE [LARGE SCALE GENOMIC DNA]</scope>
    <source>
        <strain evidence="9">JCM 18298</strain>
    </source>
</reference>
<evidence type="ECO:0000259" key="7">
    <source>
        <dbReference type="PROSITE" id="PS51012"/>
    </source>
</evidence>
<evidence type="ECO:0000256" key="5">
    <source>
        <dbReference type="ARBA" id="ARBA00023251"/>
    </source>
</evidence>
<feature type="transmembrane region" description="Helical" evidence="6">
    <location>
        <begin position="41"/>
        <end position="64"/>
    </location>
</feature>
<gene>
    <name evidence="8" type="ORF">GCM10023318_12180</name>
</gene>
<comment type="caution">
    <text evidence="8">The sequence shown here is derived from an EMBL/GenBank/DDBJ whole genome shotgun (WGS) entry which is preliminary data.</text>
</comment>
<keyword evidence="3 6" id="KW-1133">Transmembrane helix</keyword>
<dbReference type="InterPro" id="IPR013525">
    <property type="entry name" value="ABC2_TM"/>
</dbReference>
<dbReference type="InterPro" id="IPR051784">
    <property type="entry name" value="Nod_factor_ABC_transporter"/>
</dbReference>
<accession>A0ABP9JYZ2</accession>
<evidence type="ECO:0000256" key="6">
    <source>
        <dbReference type="RuleBase" id="RU361157"/>
    </source>
</evidence>
<organism evidence="8 9">
    <name type="scientific">Nocardia callitridis</name>
    <dbReference type="NCBI Taxonomy" id="648753"/>
    <lineage>
        <taxon>Bacteria</taxon>
        <taxon>Bacillati</taxon>
        <taxon>Actinomycetota</taxon>
        <taxon>Actinomycetes</taxon>
        <taxon>Mycobacteriales</taxon>
        <taxon>Nocardiaceae</taxon>
        <taxon>Nocardia</taxon>
    </lineage>
</organism>
<dbReference type="Proteomes" id="UP001500603">
    <property type="component" value="Unassembled WGS sequence"/>
</dbReference>
<evidence type="ECO:0000313" key="9">
    <source>
        <dbReference type="Proteomes" id="UP001500603"/>
    </source>
</evidence>
<evidence type="ECO:0000256" key="3">
    <source>
        <dbReference type="ARBA" id="ARBA00022989"/>
    </source>
</evidence>
<name>A0ABP9JYZ2_9NOCA</name>